<dbReference type="PANTHER" id="PTHR47074">
    <property type="entry name" value="BNAC02G40300D PROTEIN"/>
    <property type="match status" value="1"/>
</dbReference>
<dbReference type="EMBL" id="BAABME010001989">
    <property type="protein sequence ID" value="GAA0152466.1"/>
    <property type="molecule type" value="Genomic_DNA"/>
</dbReference>
<accession>A0AAV3PP20</accession>
<protein>
    <recommendedName>
        <fullName evidence="5">RNase H type-1 domain-containing protein</fullName>
    </recommendedName>
</protein>
<dbReference type="SUPFAM" id="SSF53098">
    <property type="entry name" value="Ribonuclease H-like"/>
    <property type="match status" value="1"/>
</dbReference>
<dbReference type="CDD" id="cd06222">
    <property type="entry name" value="RNase_H_like"/>
    <property type="match status" value="1"/>
</dbReference>
<dbReference type="InterPro" id="IPR036397">
    <property type="entry name" value="RNaseH_sf"/>
</dbReference>
<dbReference type="GO" id="GO:0004523">
    <property type="term" value="F:RNA-DNA hybrid ribonuclease activity"/>
    <property type="evidence" value="ECO:0007669"/>
    <property type="project" value="InterPro"/>
</dbReference>
<dbReference type="PANTHER" id="PTHR47074:SF73">
    <property type="entry name" value="OS04G0448401 PROTEIN"/>
    <property type="match status" value="1"/>
</dbReference>
<dbReference type="Proteomes" id="UP001454036">
    <property type="component" value="Unassembled WGS sequence"/>
</dbReference>
<feature type="domain" description="RNase H type-1" evidence="1">
    <location>
        <begin position="143"/>
        <end position="216"/>
    </location>
</feature>
<name>A0AAV3PP20_LITER</name>
<comment type="caution">
    <text evidence="3">The sequence shown here is derived from an EMBL/GenBank/DDBJ whole genome shotgun (WGS) entry which is preliminary data.</text>
</comment>
<dbReference type="InterPro" id="IPR002156">
    <property type="entry name" value="RNaseH_domain"/>
</dbReference>
<evidence type="ECO:0008006" key="5">
    <source>
        <dbReference type="Google" id="ProtNLM"/>
    </source>
</evidence>
<evidence type="ECO:0000313" key="4">
    <source>
        <dbReference type="Proteomes" id="UP001454036"/>
    </source>
</evidence>
<keyword evidence="4" id="KW-1185">Reference proteome</keyword>
<evidence type="ECO:0000259" key="1">
    <source>
        <dbReference type="Pfam" id="PF13456"/>
    </source>
</evidence>
<dbReference type="Gene3D" id="3.30.420.10">
    <property type="entry name" value="Ribonuclease H-like superfamily/Ribonuclease H"/>
    <property type="match status" value="1"/>
</dbReference>
<dbReference type="Pfam" id="PF13966">
    <property type="entry name" value="zf-RVT"/>
    <property type="match status" value="1"/>
</dbReference>
<reference evidence="3 4" key="1">
    <citation type="submission" date="2024-01" db="EMBL/GenBank/DDBJ databases">
        <title>The complete chloroplast genome sequence of Lithospermum erythrorhizon: insights into the phylogenetic relationship among Boraginaceae species and the maternal lineages of purple gromwells.</title>
        <authorList>
            <person name="Okada T."/>
            <person name="Watanabe K."/>
        </authorList>
    </citation>
    <scope>NUCLEOTIDE SEQUENCE [LARGE SCALE GENOMIC DNA]</scope>
</reference>
<gene>
    <name evidence="3" type="ORF">LIER_10942</name>
</gene>
<evidence type="ECO:0000313" key="3">
    <source>
        <dbReference type="EMBL" id="GAA0152466.1"/>
    </source>
</evidence>
<organism evidence="3 4">
    <name type="scientific">Lithospermum erythrorhizon</name>
    <name type="common">Purple gromwell</name>
    <name type="synonym">Lithospermum officinale var. erythrorhizon</name>
    <dbReference type="NCBI Taxonomy" id="34254"/>
    <lineage>
        <taxon>Eukaryota</taxon>
        <taxon>Viridiplantae</taxon>
        <taxon>Streptophyta</taxon>
        <taxon>Embryophyta</taxon>
        <taxon>Tracheophyta</taxon>
        <taxon>Spermatophyta</taxon>
        <taxon>Magnoliopsida</taxon>
        <taxon>eudicotyledons</taxon>
        <taxon>Gunneridae</taxon>
        <taxon>Pentapetalae</taxon>
        <taxon>asterids</taxon>
        <taxon>lamiids</taxon>
        <taxon>Boraginales</taxon>
        <taxon>Boraginaceae</taxon>
        <taxon>Boraginoideae</taxon>
        <taxon>Lithospermeae</taxon>
        <taxon>Lithospermum</taxon>
    </lineage>
</organism>
<dbReference type="Pfam" id="PF13456">
    <property type="entry name" value="RVT_3"/>
    <property type="match status" value="1"/>
</dbReference>
<dbReference type="AlphaFoldDB" id="A0AAV3PP20"/>
<feature type="domain" description="Reverse transcriptase zinc-binding" evidence="2">
    <location>
        <begin position="24"/>
        <end position="62"/>
    </location>
</feature>
<dbReference type="InterPro" id="IPR012337">
    <property type="entry name" value="RNaseH-like_sf"/>
</dbReference>
<evidence type="ECO:0000259" key="2">
    <source>
        <dbReference type="Pfam" id="PF13966"/>
    </source>
</evidence>
<dbReference type="GO" id="GO:0003676">
    <property type="term" value="F:nucleic acid binding"/>
    <property type="evidence" value="ECO:0007669"/>
    <property type="project" value="InterPro"/>
</dbReference>
<proteinExistence type="predicted"/>
<dbReference type="InterPro" id="IPR026960">
    <property type="entry name" value="RVT-Znf"/>
</dbReference>
<dbReference type="InterPro" id="IPR044730">
    <property type="entry name" value="RNase_H-like_dom_plant"/>
</dbReference>
<sequence>MAHSYSQEDGLPDLEAVKKLASYMDDIIKKWRIPMASKCLCCTQEETIAHVFFSNPIADRIWMHFATMIDIAHHNLINVQEALITWSLSASEKGHIRQVVPVVILWALWEARNKAKHHNVKYNFHRILSRINNLLSLKLNIDAAKNNISGYGGILRDSNGKLICVIGCLGTNLNALEAELDAVLVILKWTVQLGYQNLMVEVDSLTLVNMIRNKTAYWKNYNKMTHIS</sequence>
<dbReference type="InterPro" id="IPR052929">
    <property type="entry name" value="RNase_H-like_EbsB-rel"/>
</dbReference>